<organism evidence="7 8">
    <name type="scientific">Cyclocybe aegerita</name>
    <name type="common">Black poplar mushroom</name>
    <name type="synonym">Agrocybe aegerita</name>
    <dbReference type="NCBI Taxonomy" id="1973307"/>
    <lineage>
        <taxon>Eukaryota</taxon>
        <taxon>Fungi</taxon>
        <taxon>Dikarya</taxon>
        <taxon>Basidiomycota</taxon>
        <taxon>Agaricomycotina</taxon>
        <taxon>Agaricomycetes</taxon>
        <taxon>Agaricomycetidae</taxon>
        <taxon>Agaricales</taxon>
        <taxon>Agaricineae</taxon>
        <taxon>Bolbitiaceae</taxon>
        <taxon>Cyclocybe</taxon>
    </lineage>
</organism>
<dbReference type="SMART" id="SM00490">
    <property type="entry name" value="HELICc"/>
    <property type="match status" value="1"/>
</dbReference>
<evidence type="ECO:0000259" key="6">
    <source>
        <dbReference type="PROSITE" id="PS51194"/>
    </source>
</evidence>
<evidence type="ECO:0000256" key="2">
    <source>
        <dbReference type="ARBA" id="ARBA00022801"/>
    </source>
</evidence>
<dbReference type="GO" id="GO:0005524">
    <property type="term" value="F:ATP binding"/>
    <property type="evidence" value="ECO:0007669"/>
    <property type="project" value="UniProtKB-KW"/>
</dbReference>
<dbReference type="InterPro" id="IPR001650">
    <property type="entry name" value="Helicase_C-like"/>
</dbReference>
<dbReference type="OrthoDB" id="2801544at2759"/>
<evidence type="ECO:0000313" key="8">
    <source>
        <dbReference type="Proteomes" id="UP000467700"/>
    </source>
</evidence>
<proteinExistence type="predicted"/>
<dbReference type="InterPro" id="IPR027417">
    <property type="entry name" value="P-loop_NTPase"/>
</dbReference>
<dbReference type="Pfam" id="PF00271">
    <property type="entry name" value="Helicase_C"/>
    <property type="match status" value="1"/>
</dbReference>
<protein>
    <submittedName>
        <fullName evidence="7">Uncharacterized protein</fullName>
    </submittedName>
</protein>
<dbReference type="SMART" id="SM00487">
    <property type="entry name" value="DEXDc"/>
    <property type="match status" value="1"/>
</dbReference>
<dbReference type="GO" id="GO:0016787">
    <property type="term" value="F:hydrolase activity"/>
    <property type="evidence" value="ECO:0007669"/>
    <property type="project" value="UniProtKB-KW"/>
</dbReference>
<dbReference type="InterPro" id="IPR050628">
    <property type="entry name" value="SNF2_RAD54_helicase_TF"/>
</dbReference>
<dbReference type="GO" id="GO:0005634">
    <property type="term" value="C:nucleus"/>
    <property type="evidence" value="ECO:0007669"/>
    <property type="project" value="TreeGrafter"/>
</dbReference>
<keyword evidence="1" id="KW-0547">Nucleotide-binding</keyword>
<evidence type="ECO:0000256" key="1">
    <source>
        <dbReference type="ARBA" id="ARBA00022741"/>
    </source>
</evidence>
<evidence type="ECO:0000256" key="4">
    <source>
        <dbReference type="SAM" id="MobiDB-lite"/>
    </source>
</evidence>
<dbReference type="SUPFAM" id="SSF52540">
    <property type="entry name" value="P-loop containing nucleoside triphosphate hydrolases"/>
    <property type="match status" value="2"/>
</dbReference>
<reference evidence="7 8" key="1">
    <citation type="submission" date="2020-01" db="EMBL/GenBank/DDBJ databases">
        <authorList>
            <person name="Gupta K D."/>
        </authorList>
    </citation>
    <scope>NUCLEOTIDE SEQUENCE [LARGE SCALE GENOMIC DNA]</scope>
</reference>
<dbReference type="InterPro" id="IPR049730">
    <property type="entry name" value="SNF2/RAD54-like_C"/>
</dbReference>
<accession>A0A8S0WJ31</accession>
<feature type="region of interest" description="Disordered" evidence="4">
    <location>
        <begin position="1243"/>
        <end position="1290"/>
    </location>
</feature>
<evidence type="ECO:0000313" key="7">
    <source>
        <dbReference type="EMBL" id="CAA7270930.1"/>
    </source>
</evidence>
<dbReference type="Gene3D" id="3.40.50.300">
    <property type="entry name" value="P-loop containing nucleotide triphosphate hydrolases"/>
    <property type="match status" value="1"/>
</dbReference>
<gene>
    <name evidence="7" type="ORF">AAE3_LOCUS13188</name>
</gene>
<dbReference type="EMBL" id="CACVBS010000101">
    <property type="protein sequence ID" value="CAA7270930.1"/>
    <property type="molecule type" value="Genomic_DNA"/>
</dbReference>
<dbReference type="CDD" id="cd18793">
    <property type="entry name" value="SF2_C_SNF"/>
    <property type="match status" value="1"/>
</dbReference>
<keyword evidence="8" id="KW-1185">Reference proteome</keyword>
<keyword evidence="2" id="KW-0378">Hydrolase</keyword>
<dbReference type="GO" id="GO:0008094">
    <property type="term" value="F:ATP-dependent activity, acting on DNA"/>
    <property type="evidence" value="ECO:0007669"/>
    <property type="project" value="TreeGrafter"/>
</dbReference>
<dbReference type="PANTHER" id="PTHR45626">
    <property type="entry name" value="TRANSCRIPTION TERMINATION FACTOR 2-RELATED"/>
    <property type="match status" value="1"/>
</dbReference>
<dbReference type="InterPro" id="IPR038718">
    <property type="entry name" value="SNF2-like_sf"/>
</dbReference>
<dbReference type="Pfam" id="PF00176">
    <property type="entry name" value="SNF2-rel_dom"/>
    <property type="match status" value="1"/>
</dbReference>
<feature type="region of interest" description="Disordered" evidence="4">
    <location>
        <begin position="598"/>
        <end position="638"/>
    </location>
</feature>
<dbReference type="PROSITE" id="PS51194">
    <property type="entry name" value="HELICASE_CTER"/>
    <property type="match status" value="1"/>
</dbReference>
<evidence type="ECO:0000259" key="5">
    <source>
        <dbReference type="PROSITE" id="PS51192"/>
    </source>
</evidence>
<dbReference type="Gene3D" id="3.40.50.10810">
    <property type="entry name" value="Tandem AAA-ATPase domain"/>
    <property type="match status" value="1"/>
</dbReference>
<sequence length="1290" mass="144578">MAAWVPCPSCCPNCFISTLSSHRSSSPYALHNLLPVGTVIIDIPVASQHDICEHAHVEDGWHEFQAQQVVPQLSNAEDVAFCRGLEFLIKQRFISCTCRCTPDNRMALRVYLIPYDLANVQGKLRIRKDNILSPAKRYLRALVPKISQDIGRWNGLKPEGEDRDFIPQVQDRRTLAEIYSELASPKVTPAPDCGGISYRLLDFEDDLDGLGMRSTLYKYQRRSVAAMLQKELDLQDVPDPLYTPVKTIEGKQFYLQPGTMEVLQECPATVPCRGGILCEELGTGKTVMMLSLIVATRNQISLPEPSIVDDRPVLTRLAFRHFPSSDFSTARKRFYCDRDPRSGARVPSLVELVLHKARVTPNCNIPRSVLTKRYAHELQKEDEVSALPVGEVLRANTPFYHHYLGEPSNRERAQRKSRQRGPKVMYLTSATLVVVPANLLSQWDREITKHCAVPLHVLILRANTPMPSVRSLATDYDIILMTYNRFSRESNANDVSKLHTATACTCPEYPGYRVPKCECQHHSVSPFLQIRWKRLVIDEGHVSASLSTILVPFAKLLSVERRWIVTGTPTTNLLGLSLGSKAVENVCTVLVDEGNDEADAVSSSQRASPSCPPSRSPSATPAPTSAHDVTISASSSPPPCAKRIWTKYDREDLNKLGNMISHFIAVPQFTSDPKLIASHVIEPLLDHSGPRRGSIQVLNQVMESVMIRHRVEDVERDVVLPPVSTESVLLDLDSLSIKSFNALQAVIAINAIDSERTDQDYMFHPRNADALQETVKNLSQILFWHVDSDLYNARYLVSHADANIKRAIERNMPQEDIELLREALRHLKTALDDPLWRAIQNHEDVPYRVYNFQDRVFDIWTRTGGREPYWPPELTGFLHADRLLKLYDMILQKPLIGPEGMVEWGKAVVARDLAFRRAFEEAQRRKEGRSGSPRKKSGNKDTGEQASSTTTESLMVDTFAKKASAAETLREMQKELEATMARLAKEDEEGMDGDESLTPGQELEASSSQVGVHAQAQIRGPSRLAASSPLAKVRIGSSASSKLNYIISEVQKYSSTEKFLIFSESPLSLAHVAEALELIQVKFLRFTTQVTPQFREQLVLTFETSETYRVFLMELKHGARGLNLISASRVIFCEPVWQADVESQAIKRAHRIGQTKPITVKTLAIRETAEENMVQRRAILRNSQEKMPKLLEEAGMRHYIANPKFITHPPTVASNIDFPLIQLPPEVSLPQPGAIMLRIPALPKASPSPSSKRVRVEDPVSAGSSDAVHQVDTQEGSPLKKKRTIRFKSP</sequence>
<dbReference type="GO" id="GO:0006281">
    <property type="term" value="P:DNA repair"/>
    <property type="evidence" value="ECO:0007669"/>
    <property type="project" value="TreeGrafter"/>
</dbReference>
<feature type="compositionally biased region" description="Polar residues" evidence="4">
    <location>
        <begin position="944"/>
        <end position="953"/>
    </location>
</feature>
<keyword evidence="3" id="KW-0067">ATP-binding</keyword>
<dbReference type="PROSITE" id="PS51192">
    <property type="entry name" value="HELICASE_ATP_BIND_1"/>
    <property type="match status" value="1"/>
</dbReference>
<feature type="compositionally biased region" description="Basic residues" evidence="4">
    <location>
        <begin position="1279"/>
        <end position="1290"/>
    </location>
</feature>
<evidence type="ECO:0000256" key="3">
    <source>
        <dbReference type="ARBA" id="ARBA00022840"/>
    </source>
</evidence>
<feature type="region of interest" description="Disordered" evidence="4">
    <location>
        <begin position="987"/>
        <end position="1017"/>
    </location>
</feature>
<dbReference type="InterPro" id="IPR014001">
    <property type="entry name" value="Helicase_ATP-bd"/>
</dbReference>
<dbReference type="Proteomes" id="UP000467700">
    <property type="component" value="Unassembled WGS sequence"/>
</dbReference>
<dbReference type="InterPro" id="IPR000330">
    <property type="entry name" value="SNF2_N"/>
</dbReference>
<dbReference type="PANTHER" id="PTHR45626:SF51">
    <property type="entry name" value="SNF2-RELATED DOMAIN-CONTAINING PROTEIN"/>
    <property type="match status" value="1"/>
</dbReference>
<feature type="compositionally biased region" description="Low complexity" evidence="4">
    <location>
        <begin position="616"/>
        <end position="626"/>
    </location>
</feature>
<feature type="region of interest" description="Disordered" evidence="4">
    <location>
        <begin position="921"/>
        <end position="955"/>
    </location>
</feature>
<feature type="domain" description="Helicase C-terminal" evidence="6">
    <location>
        <begin position="1042"/>
        <end position="1195"/>
    </location>
</feature>
<feature type="domain" description="Helicase ATP-binding" evidence="5">
    <location>
        <begin position="431"/>
        <end position="587"/>
    </location>
</feature>
<name>A0A8S0WJ31_CYCAE</name>
<comment type="caution">
    <text evidence="7">The sequence shown here is derived from an EMBL/GenBank/DDBJ whole genome shotgun (WGS) entry which is preliminary data.</text>
</comment>